<feature type="compositionally biased region" description="Polar residues" evidence="1">
    <location>
        <begin position="132"/>
        <end position="148"/>
    </location>
</feature>
<dbReference type="EnsemblMetazoa" id="XM_014385898.2">
    <property type="protein sequence ID" value="XP_014241384.1"/>
    <property type="gene ID" value="LOC106662088"/>
</dbReference>
<evidence type="ECO:0000256" key="1">
    <source>
        <dbReference type="SAM" id="MobiDB-lite"/>
    </source>
</evidence>
<reference evidence="2" key="1">
    <citation type="submission" date="2022-01" db="UniProtKB">
        <authorList>
            <consortium name="EnsemblMetazoa"/>
        </authorList>
    </citation>
    <scope>IDENTIFICATION</scope>
</reference>
<feature type="region of interest" description="Disordered" evidence="1">
    <location>
        <begin position="94"/>
        <end position="115"/>
    </location>
</feature>
<feature type="compositionally biased region" description="Basic and acidic residues" evidence="1">
    <location>
        <begin position="94"/>
        <end position="104"/>
    </location>
</feature>
<sequence>MRKVASACFPCCVKASDQESDVGSYFEYVVHNHYIYKMKIPKPDKQTRGDRQIFRRRKRRGIHPDYSRSNTEGDLRIVKGSASVRDYKRRSYPKDVYGEPKEFSSEDEGDWEGDRFLNNERSYSAADVPKYSATTSPYCNEDSLTPGDQTHDSNSTSDRSDSSKHIPRYKDGPDVRKKNKKNNFTSVSIADASGNKTLLRRISHVTSKQMNTHILYFLPI</sequence>
<dbReference type="Proteomes" id="UP000494040">
    <property type="component" value="Unassembled WGS sequence"/>
</dbReference>
<keyword evidence="3" id="KW-1185">Reference proteome</keyword>
<dbReference type="KEGG" id="clec:106662088"/>
<accession>A0A8I6RDU1</accession>
<proteinExistence type="predicted"/>
<feature type="compositionally biased region" description="Basic and acidic residues" evidence="1">
    <location>
        <begin position="158"/>
        <end position="176"/>
    </location>
</feature>
<organism evidence="2 3">
    <name type="scientific">Cimex lectularius</name>
    <name type="common">Bed bug</name>
    <name type="synonym">Acanthia lectularia</name>
    <dbReference type="NCBI Taxonomy" id="79782"/>
    <lineage>
        <taxon>Eukaryota</taxon>
        <taxon>Metazoa</taxon>
        <taxon>Ecdysozoa</taxon>
        <taxon>Arthropoda</taxon>
        <taxon>Hexapoda</taxon>
        <taxon>Insecta</taxon>
        <taxon>Pterygota</taxon>
        <taxon>Neoptera</taxon>
        <taxon>Paraneoptera</taxon>
        <taxon>Hemiptera</taxon>
        <taxon>Heteroptera</taxon>
        <taxon>Panheteroptera</taxon>
        <taxon>Cimicomorpha</taxon>
        <taxon>Cimicidae</taxon>
        <taxon>Cimex</taxon>
    </lineage>
</organism>
<dbReference type="RefSeq" id="XP_014241384.1">
    <property type="nucleotide sequence ID" value="XM_014385898.2"/>
</dbReference>
<evidence type="ECO:0000313" key="3">
    <source>
        <dbReference type="Proteomes" id="UP000494040"/>
    </source>
</evidence>
<name>A0A8I6RDU1_CIMLE</name>
<feature type="region of interest" description="Disordered" evidence="1">
    <location>
        <begin position="128"/>
        <end position="188"/>
    </location>
</feature>
<dbReference type="AlphaFoldDB" id="A0A8I6RDU1"/>
<dbReference type="GeneID" id="106662088"/>
<protein>
    <submittedName>
        <fullName evidence="2">Uncharacterized protein</fullName>
    </submittedName>
</protein>
<evidence type="ECO:0000313" key="2">
    <source>
        <dbReference type="EnsemblMetazoa" id="XP_014241384.1"/>
    </source>
</evidence>